<keyword evidence="1" id="KW-0472">Membrane</keyword>
<gene>
    <name evidence="2" type="ORF">H8891_08580</name>
</gene>
<evidence type="ECO:0008006" key="4">
    <source>
        <dbReference type="Google" id="ProtNLM"/>
    </source>
</evidence>
<reference evidence="2 3" key="1">
    <citation type="submission" date="2020-08" db="EMBL/GenBank/DDBJ databases">
        <authorList>
            <person name="Liu C."/>
            <person name="Sun Q."/>
        </authorList>
    </citation>
    <scope>NUCLEOTIDE SEQUENCE [LARGE SCALE GENOMIC DNA]</scope>
    <source>
        <strain evidence="2 3">NSJ-45</strain>
    </source>
</reference>
<name>A0ABR7K4C7_9FIRM</name>
<protein>
    <recommendedName>
        <fullName evidence="4">NLPA lipoprotein</fullName>
    </recommendedName>
</protein>
<comment type="caution">
    <text evidence="2">The sequence shown here is derived from an EMBL/GenBank/DDBJ whole genome shotgun (WGS) entry which is preliminary data.</text>
</comment>
<accession>A0ABR7K4C7</accession>
<evidence type="ECO:0000256" key="1">
    <source>
        <dbReference type="SAM" id="Phobius"/>
    </source>
</evidence>
<keyword evidence="1" id="KW-1133">Transmembrane helix</keyword>
<proteinExistence type="predicted"/>
<organism evidence="2 3">
    <name type="scientific">Paeniclostridium hominis</name>
    <dbReference type="NCBI Taxonomy" id="2764329"/>
    <lineage>
        <taxon>Bacteria</taxon>
        <taxon>Bacillati</taxon>
        <taxon>Bacillota</taxon>
        <taxon>Clostridia</taxon>
        <taxon>Peptostreptococcales</taxon>
        <taxon>Peptostreptococcaceae</taxon>
        <taxon>Paeniclostridium</taxon>
    </lineage>
</organism>
<feature type="transmembrane region" description="Helical" evidence="1">
    <location>
        <begin position="6"/>
        <end position="23"/>
    </location>
</feature>
<dbReference type="EMBL" id="JACRWD010000002">
    <property type="protein sequence ID" value="MBC6003857.1"/>
    <property type="molecule type" value="Genomic_DNA"/>
</dbReference>
<evidence type="ECO:0000313" key="2">
    <source>
        <dbReference type="EMBL" id="MBC6003857.1"/>
    </source>
</evidence>
<sequence>MDKSKNILIGLAILIGSLFILFFNPNSEKIDGNIRVGVSDDTSGFVINYMKNQNYFSDVDIENLLEPYSINDC</sequence>
<keyword evidence="1" id="KW-0812">Transmembrane</keyword>
<keyword evidence="3" id="KW-1185">Reference proteome</keyword>
<evidence type="ECO:0000313" key="3">
    <source>
        <dbReference type="Proteomes" id="UP000611796"/>
    </source>
</evidence>
<dbReference type="Proteomes" id="UP000611796">
    <property type="component" value="Unassembled WGS sequence"/>
</dbReference>